<keyword evidence="1" id="KW-1133">Transmembrane helix</keyword>
<feature type="transmembrane region" description="Helical" evidence="1">
    <location>
        <begin position="217"/>
        <end position="233"/>
    </location>
</feature>
<feature type="transmembrane region" description="Helical" evidence="1">
    <location>
        <begin position="189"/>
        <end position="211"/>
    </location>
</feature>
<gene>
    <name evidence="2" type="ORF">E4A49_05400</name>
</gene>
<evidence type="ECO:0000313" key="3">
    <source>
        <dbReference type="Proteomes" id="UP000297477"/>
    </source>
</evidence>
<dbReference type="PANTHER" id="PTHR37314:SF4">
    <property type="entry name" value="UPF0700 TRANSMEMBRANE PROTEIN YOAK"/>
    <property type="match status" value="1"/>
</dbReference>
<evidence type="ECO:0000313" key="2">
    <source>
        <dbReference type="EMBL" id="TFH99612.1"/>
    </source>
</evidence>
<evidence type="ECO:0000256" key="1">
    <source>
        <dbReference type="SAM" id="Phobius"/>
    </source>
</evidence>
<sequence length="239" mass="24614">MPSHAAPAPSAPFTRRQGLFAVSLTGVAGFVDGLAFIHLGGYFVSFMSGNSSRAGADLAEGFVEGWAKAMGLVAAFVVGVMLSSLVLGRRRRRHRTPEDGPQLPAVALTLGILVVAALLAVVVDVAPEPLAGAADVVAPPIMAAAMGAVNGTFTRGGEVTVGLTYMTGTLVKVGQHLVAAFSGGSRTLWLHYLGLWAAIALGSILGAVAYLQVGLQALWFAVASLALSLALAQRRRRRA</sequence>
<dbReference type="EMBL" id="SPKT01000008">
    <property type="protein sequence ID" value="TFH99612.1"/>
    <property type="molecule type" value="Genomic_DNA"/>
</dbReference>
<protein>
    <submittedName>
        <fullName evidence="2">DUF1275 domain-containing protein</fullName>
    </submittedName>
</protein>
<dbReference type="InterPro" id="IPR010699">
    <property type="entry name" value="DUF1275"/>
</dbReference>
<dbReference type="Proteomes" id="UP000297477">
    <property type="component" value="Unassembled WGS sequence"/>
</dbReference>
<reference evidence="2 3" key="1">
    <citation type="submission" date="2019-03" db="EMBL/GenBank/DDBJ databases">
        <title>Reclassification of Micrococcus aloeverae and Micrococcus yunnanensis as later heterotypic synonyms of Micrococcus luteus.</title>
        <authorList>
            <person name="Huang C.-H."/>
        </authorList>
    </citation>
    <scope>NUCLEOTIDE SEQUENCE [LARGE SCALE GENOMIC DNA]</scope>
    <source>
        <strain evidence="2 3">BCRC 12151</strain>
    </source>
</reference>
<dbReference type="RefSeq" id="WP_067189280.1">
    <property type="nucleotide sequence ID" value="NZ_CP126965.1"/>
</dbReference>
<keyword evidence="3" id="KW-1185">Reference proteome</keyword>
<keyword evidence="1" id="KW-0812">Transmembrane</keyword>
<feature type="transmembrane region" description="Helical" evidence="1">
    <location>
        <begin position="20"/>
        <end position="45"/>
    </location>
</feature>
<organism evidence="2 3">
    <name type="scientific">Micrococcus lylae</name>
    <dbReference type="NCBI Taxonomy" id="1273"/>
    <lineage>
        <taxon>Bacteria</taxon>
        <taxon>Bacillati</taxon>
        <taxon>Actinomycetota</taxon>
        <taxon>Actinomycetes</taxon>
        <taxon>Micrococcales</taxon>
        <taxon>Micrococcaceae</taxon>
        <taxon>Micrococcus</taxon>
    </lineage>
</organism>
<feature type="transmembrane region" description="Helical" evidence="1">
    <location>
        <begin position="103"/>
        <end position="123"/>
    </location>
</feature>
<dbReference type="Pfam" id="PF06912">
    <property type="entry name" value="DUF1275"/>
    <property type="match status" value="1"/>
</dbReference>
<proteinExistence type="predicted"/>
<keyword evidence="1" id="KW-0472">Membrane</keyword>
<name>A0ABY2JZZ0_9MICC</name>
<dbReference type="PANTHER" id="PTHR37314">
    <property type="entry name" value="SLR0142 PROTEIN"/>
    <property type="match status" value="1"/>
</dbReference>
<comment type="caution">
    <text evidence="2">The sequence shown here is derived from an EMBL/GenBank/DDBJ whole genome shotgun (WGS) entry which is preliminary data.</text>
</comment>
<feature type="transmembrane region" description="Helical" evidence="1">
    <location>
        <begin position="65"/>
        <end position="87"/>
    </location>
</feature>
<accession>A0ABY2JZZ0</accession>